<feature type="domain" description="DUF4082" evidence="5">
    <location>
        <begin position="915"/>
        <end position="1050"/>
    </location>
</feature>
<feature type="domain" description="DUF4082" evidence="5">
    <location>
        <begin position="1448"/>
        <end position="1583"/>
    </location>
</feature>
<dbReference type="Gene3D" id="2.60.40.1220">
    <property type="match status" value="1"/>
</dbReference>
<dbReference type="InterPro" id="IPR046540">
    <property type="entry name" value="DMFA2_C"/>
</dbReference>
<dbReference type="Proteomes" id="UP001195422">
    <property type="component" value="Unassembled WGS sequence"/>
</dbReference>
<feature type="signal peptide" evidence="3">
    <location>
        <begin position="1"/>
        <end position="39"/>
    </location>
</feature>
<feature type="region of interest" description="Disordered" evidence="2">
    <location>
        <begin position="1852"/>
        <end position="1928"/>
    </location>
</feature>
<dbReference type="InterPro" id="IPR014756">
    <property type="entry name" value="Ig_E-set"/>
</dbReference>
<comment type="caution">
    <text evidence="7">The sequence shown here is derived from an EMBL/GenBank/DDBJ whole genome shotgun (WGS) entry which is preliminary data.</text>
</comment>
<gene>
    <name evidence="7" type="ORF">JOF39_002476</name>
</gene>
<evidence type="ECO:0000313" key="8">
    <source>
        <dbReference type="Proteomes" id="UP001195422"/>
    </source>
</evidence>
<protein>
    <submittedName>
        <fullName evidence="7">Methionine-rich copper-binding protein CopC</fullName>
    </submittedName>
</protein>
<feature type="region of interest" description="Disordered" evidence="2">
    <location>
        <begin position="1318"/>
        <end position="1353"/>
    </location>
</feature>
<dbReference type="Gene3D" id="2.60.40.3710">
    <property type="match status" value="1"/>
</dbReference>
<keyword evidence="1 3" id="KW-0732">Signal</keyword>
<dbReference type="RefSeq" id="WP_188947891.1">
    <property type="nucleotide sequence ID" value="NZ_BMPH01000004.1"/>
</dbReference>
<evidence type="ECO:0000259" key="5">
    <source>
        <dbReference type="Pfam" id="PF13313"/>
    </source>
</evidence>
<dbReference type="Pfam" id="PF13313">
    <property type="entry name" value="DUF4082"/>
    <property type="match status" value="5"/>
</dbReference>
<keyword evidence="8" id="KW-1185">Reference proteome</keyword>
<evidence type="ECO:0000313" key="7">
    <source>
        <dbReference type="EMBL" id="MBP2399395.1"/>
    </source>
</evidence>
<dbReference type="InterPro" id="IPR014755">
    <property type="entry name" value="Cu-Rt/internalin_Ig-like"/>
</dbReference>
<reference evidence="7 8" key="1">
    <citation type="submission" date="2021-03" db="EMBL/GenBank/DDBJ databases">
        <title>Sequencing the genomes of 1000 actinobacteria strains.</title>
        <authorList>
            <person name="Klenk H.-P."/>
        </authorList>
    </citation>
    <scope>NUCLEOTIDE SEQUENCE [LARGE SCALE GENOMIC DNA]</scope>
    <source>
        <strain evidence="7 8">DSM 20168</strain>
    </source>
</reference>
<name>A0ABS4XST0_GLUPR</name>
<dbReference type="Pfam" id="PF17957">
    <property type="entry name" value="Big_7"/>
    <property type="match status" value="1"/>
</dbReference>
<organism evidence="7 8">
    <name type="scientific">Glutamicibacter protophormiae</name>
    <name type="common">Brevibacterium protophormiae</name>
    <dbReference type="NCBI Taxonomy" id="37930"/>
    <lineage>
        <taxon>Bacteria</taxon>
        <taxon>Bacillati</taxon>
        <taxon>Actinomycetota</taxon>
        <taxon>Actinomycetes</taxon>
        <taxon>Micrococcales</taxon>
        <taxon>Micrococcaceae</taxon>
        <taxon>Glutamicibacter</taxon>
    </lineage>
</organism>
<dbReference type="InterPro" id="IPR032812">
    <property type="entry name" value="SbsA_Ig"/>
</dbReference>
<proteinExistence type="predicted"/>
<dbReference type="EMBL" id="JAGIOJ010000001">
    <property type="protein sequence ID" value="MBP2399395.1"/>
    <property type="molecule type" value="Genomic_DNA"/>
</dbReference>
<feature type="compositionally biased region" description="Low complexity" evidence="2">
    <location>
        <begin position="1892"/>
        <end position="1905"/>
    </location>
</feature>
<evidence type="ECO:0000259" key="6">
    <source>
        <dbReference type="Pfam" id="PF20254"/>
    </source>
</evidence>
<evidence type="ECO:0000256" key="2">
    <source>
        <dbReference type="SAM" id="MobiDB-lite"/>
    </source>
</evidence>
<evidence type="ECO:0000256" key="1">
    <source>
        <dbReference type="ARBA" id="ARBA00022729"/>
    </source>
</evidence>
<feature type="compositionally biased region" description="Low complexity" evidence="2">
    <location>
        <begin position="1318"/>
        <end position="1334"/>
    </location>
</feature>
<dbReference type="Pfam" id="PF13205">
    <property type="entry name" value="Big_5"/>
    <property type="match status" value="3"/>
</dbReference>
<dbReference type="SUPFAM" id="SSF81296">
    <property type="entry name" value="E set domains"/>
    <property type="match status" value="1"/>
</dbReference>
<feature type="chain" id="PRO_5045245815" evidence="3">
    <location>
        <begin position="40"/>
        <end position="1928"/>
    </location>
</feature>
<dbReference type="Pfam" id="PF20254">
    <property type="entry name" value="DMFA2_C"/>
    <property type="match status" value="1"/>
</dbReference>
<evidence type="ECO:0000259" key="4">
    <source>
        <dbReference type="Pfam" id="PF13205"/>
    </source>
</evidence>
<evidence type="ECO:0000256" key="3">
    <source>
        <dbReference type="SAM" id="SignalP"/>
    </source>
</evidence>
<accession>A0ABS4XST0</accession>
<feature type="domain" description="SbsA Ig-like" evidence="4">
    <location>
        <begin position="1336"/>
        <end position="1429"/>
    </location>
</feature>
<dbReference type="Gene3D" id="2.60.40.650">
    <property type="match status" value="1"/>
</dbReference>
<feature type="domain" description="DUF4082" evidence="5">
    <location>
        <begin position="1703"/>
        <end position="1842"/>
    </location>
</feature>
<feature type="domain" description="DUF4082" evidence="5">
    <location>
        <begin position="1170"/>
        <end position="1308"/>
    </location>
</feature>
<sequence>MGMTRRFITTFSRTAKISAAAFSATVLVAVGLPAVPAAAVTPGCGPEANAIVCENSKLGTSFEEWDIDGAGDDSIQGFATDISVNVGQRVDFKIDTDANAYSIDIYRTGWYQGLGARKITSVQPSAQLPQRQPECLSDVTTELIDCGTWAVSASWNVPADAVSGVYLAKLTRKDTGGSSHITFIVRNEASTSDVLVQTSDPTWHAYNLYGGSDFYSGADNGRAFKLSYNRPFATRAGLEARDFYFGAEYPLVRFLERNGYDVSYFSGVDTDRHGELLKNHKVFVSVGHDEYWSGAQRKNVEEARDAGVNLQFLTGNEVYWRTRYEKSPTDQKDYRTLVTYKETWGNNKIDPSEEWTGTWRDPRFASTANGGGLPENGLTGTAYVVNSGDLPVTVNAEEGKMRLWRDTPLNAQSPGAKTELAPHTVGYESNEDLPNGFRPPGLIHLSTTTGSVPEYLQDFGNTVAAGSTTHHTTMYRAASGALVFSTGSVQWTWGLDQWHDGDGAPADARMQQAQVNLLADMDSMPTTLMSGLVMPTAAKDTTAPTVNVTTAPTGSVRNGEKITVKGTASDPGGRVAAVEYSFDGGTTWKAAQGTANWSFTAVQEGSGDEQLLVRAVDDSANYPQQGTAVPLQITGPYSVFGERVPATADAGDSAAVELGLRFTAQTDGYVTGVRFYKSKANTGTHTGTLWTLNGTELATVTFSNESAEGWQTASFAKPVEARAGDEFVVSYHAPNGHYSAVTQDFAYRGAEANPISAAGGFGAPAAGLFVSGAGFPTRDWDRANYFVDAVFETGESISLSAYGHSPIDTARSVPTTTPIGATLSKKVDPGSVQITLKDASDTAVQGATSYDAATRKAVFTPQAELAKGTTYTAQISATDTTGNPVSGGGTWSFTTVLATPADPNDCPCGLYPDAQVPAVPSVNDGRPVTLGTRFSAVEDGQLLGLEFYRSPGETGAHTGWLYSATGQQLAEATFPDDSAVGWQYAAFDTPVTISANTEYVAAYRSNGIYPVSPGALGSPTQVGPLRTSASAGHYTYSDQFPDSMVSSSYLVDVRFQPQGKPVSLGERSPASSVFDAPVDSQISATFSQPLEAGAQLEVSTGGNAIAGTTAVSEDARKLTFTPGAPLPEASVITVAPKNISGTDTGAAQIPAWTFRTAGGGEQLRTFLGSQEPANLDPSDSSAAELGIRLTSSQDIEIQALRYYQGPLGYGEHTGSIWDAQGNLLGTASFPATTAQGWQTAFLSTPVTLAAGAEFAVSYQAPKGGYVFTGADFANGKTDGVLSLTGANGIYSYGAGSMPGSSWNNSNYFADLVYRSLSGSGQPTETPSPSSSAPSDLKVTSRSPEAQASAVQTSSAVSATFNRPVAEGSSLSLKLEGTAVDGSSALNAERTTLTFTPQAPLQADTVYTVDFSISGEPEGFANPSSYSFRTQAMPEDPANCPCGLFNNTETPTVAAIADGTPVTLGTRFSSDVEGKLTGLEFYRSIGETGTHTGTLYSTSGEVLATVQFPDTNVSGWQYAAFETPVQIQPNNDYVAAYRSNGTYPATPGKFAATAQTGHLKTGVGAGHYSYGTGYPASTVTTSYLVDVRFVPKAPPVTVTERNPEAGASNVALDSTLSATFSQALESGATLKVTGPDGEIPGTSQLGQQGTTMTFTPASALPESSVLTITPQNIRGVESGAAAIAPWTVHTAGADLQLDSFLGDQVPQTLDPQDTGEVELGMHLAASADLTVHAIRYYRGSTGSGASSGSLWDTQGNLLATTTFGPATTPGWYTAYLSTPVAISNGEQFTVSYHAPNGGYVVTGADFANGKDNAALSLSGSNGLFAYGPGSRPSNSWNNSNYFVDLLYSVNQAPAARQAPDEPSSVEQASDGPAESTVPAAPQNTGDPEPAQPSPTATPTADGGETPTPTPDDTDGVVPQPSRPPEASEQ</sequence>
<feature type="domain" description="SbsA Ig-like" evidence="4">
    <location>
        <begin position="1594"/>
        <end position="1668"/>
    </location>
</feature>
<feature type="domain" description="SbsA Ig-like" evidence="4">
    <location>
        <begin position="804"/>
        <end position="895"/>
    </location>
</feature>
<dbReference type="InterPro" id="IPR025141">
    <property type="entry name" value="DUF4082"/>
</dbReference>
<feature type="domain" description="DUF4082" evidence="5">
    <location>
        <begin position="643"/>
        <end position="787"/>
    </location>
</feature>
<feature type="domain" description="N,N-dimethylformamidase beta subunit-like C-terminal" evidence="6">
    <location>
        <begin position="103"/>
        <end position="497"/>
    </location>
</feature>